<gene>
    <name evidence="2" type="ORF">SAMN02745824_0857</name>
</gene>
<feature type="transmembrane region" description="Helical" evidence="1">
    <location>
        <begin position="43"/>
        <end position="62"/>
    </location>
</feature>
<sequence>MLLDETSLAVQGDIFSGEPTTACSAPGPAPVQPEAGTFGIPPVIWGVMAASYGLFFGGLILGTGHDGRAMFMIVISILYTLMYFGTAFALNSLRRGSSREKSQWIKGRFDTLTGPMSFGSVFGQMLIVPMMFAAFGLAIAVIRFTVM</sequence>
<reference evidence="3" key="1">
    <citation type="submission" date="2016-11" db="EMBL/GenBank/DDBJ databases">
        <authorList>
            <person name="Varghese N."/>
            <person name="Submissions S."/>
        </authorList>
    </citation>
    <scope>NUCLEOTIDE SEQUENCE [LARGE SCALE GENOMIC DNA]</scope>
    <source>
        <strain evidence="3">DSM 22363</strain>
    </source>
</reference>
<evidence type="ECO:0000313" key="3">
    <source>
        <dbReference type="Proteomes" id="UP000185192"/>
    </source>
</evidence>
<keyword evidence="3" id="KW-1185">Reference proteome</keyword>
<feature type="transmembrane region" description="Helical" evidence="1">
    <location>
        <begin position="121"/>
        <end position="146"/>
    </location>
</feature>
<name>A0A1N6CS04_9SPHN</name>
<protein>
    <submittedName>
        <fullName evidence="2">Uncharacterized protein</fullName>
    </submittedName>
</protein>
<keyword evidence="1" id="KW-1133">Transmembrane helix</keyword>
<dbReference type="RefSeq" id="WP_074203870.1">
    <property type="nucleotide sequence ID" value="NZ_FSQW01000001.1"/>
</dbReference>
<dbReference type="STRING" id="1123272.SAMN02745824_0857"/>
<dbReference type="EMBL" id="FSQW01000001">
    <property type="protein sequence ID" value="SIN61312.1"/>
    <property type="molecule type" value="Genomic_DNA"/>
</dbReference>
<keyword evidence="1" id="KW-0472">Membrane</keyword>
<accession>A0A1N6CS04</accession>
<dbReference type="AlphaFoldDB" id="A0A1N6CS04"/>
<dbReference type="Proteomes" id="UP000185192">
    <property type="component" value="Unassembled WGS sequence"/>
</dbReference>
<evidence type="ECO:0000313" key="2">
    <source>
        <dbReference type="EMBL" id="SIN61312.1"/>
    </source>
</evidence>
<proteinExistence type="predicted"/>
<keyword evidence="1" id="KW-0812">Transmembrane</keyword>
<organism evidence="2 3">
    <name type="scientific">Parasphingorhabdus marina DSM 22363</name>
    <dbReference type="NCBI Taxonomy" id="1123272"/>
    <lineage>
        <taxon>Bacteria</taxon>
        <taxon>Pseudomonadati</taxon>
        <taxon>Pseudomonadota</taxon>
        <taxon>Alphaproteobacteria</taxon>
        <taxon>Sphingomonadales</taxon>
        <taxon>Sphingomonadaceae</taxon>
        <taxon>Parasphingorhabdus</taxon>
    </lineage>
</organism>
<dbReference type="OrthoDB" id="7449199at2"/>
<feature type="transmembrane region" description="Helical" evidence="1">
    <location>
        <begin position="69"/>
        <end position="90"/>
    </location>
</feature>
<evidence type="ECO:0000256" key="1">
    <source>
        <dbReference type="SAM" id="Phobius"/>
    </source>
</evidence>